<dbReference type="PANTHER" id="PTHR32089">
    <property type="entry name" value="METHYL-ACCEPTING CHEMOTAXIS PROTEIN MCPB"/>
    <property type="match status" value="1"/>
</dbReference>
<dbReference type="GO" id="GO:0007165">
    <property type="term" value="P:signal transduction"/>
    <property type="evidence" value="ECO:0007669"/>
    <property type="project" value="UniProtKB-KW"/>
</dbReference>
<gene>
    <name evidence="13" type="ORF">SAMN04488516_103202</name>
</gene>
<comment type="similarity">
    <text evidence="7">Belongs to the methyl-accepting chemotaxis (MCP) protein family.</text>
</comment>
<evidence type="ECO:0000313" key="14">
    <source>
        <dbReference type="Proteomes" id="UP000199602"/>
    </source>
</evidence>
<dbReference type="PROSITE" id="PS50111">
    <property type="entry name" value="CHEMOTAXIS_TRANSDUC_2"/>
    <property type="match status" value="1"/>
</dbReference>
<feature type="domain" description="HAMP" evidence="12">
    <location>
        <begin position="205"/>
        <end position="257"/>
    </location>
</feature>
<dbReference type="CDD" id="cd06225">
    <property type="entry name" value="HAMP"/>
    <property type="match status" value="1"/>
</dbReference>
<dbReference type="Pfam" id="PF00672">
    <property type="entry name" value="HAMP"/>
    <property type="match status" value="1"/>
</dbReference>
<dbReference type="SUPFAM" id="SSF58104">
    <property type="entry name" value="Methyl-accepting chemotaxis protein (MCP) signaling domain"/>
    <property type="match status" value="1"/>
</dbReference>
<feature type="domain" description="T-SNARE coiled-coil homology" evidence="11">
    <location>
        <begin position="443"/>
        <end position="497"/>
    </location>
</feature>
<keyword evidence="14" id="KW-1185">Reference proteome</keyword>
<dbReference type="InterPro" id="IPR003660">
    <property type="entry name" value="HAMP_dom"/>
</dbReference>
<feature type="transmembrane region" description="Helical" evidence="9">
    <location>
        <begin position="12"/>
        <end position="31"/>
    </location>
</feature>
<dbReference type="PROSITE" id="PS50192">
    <property type="entry name" value="T_SNARE"/>
    <property type="match status" value="1"/>
</dbReference>
<keyword evidence="3 9" id="KW-0812">Transmembrane</keyword>
<dbReference type="PRINTS" id="PR00260">
    <property type="entry name" value="CHEMTRNSDUCR"/>
</dbReference>
<dbReference type="EMBL" id="FNIN01000003">
    <property type="protein sequence ID" value="SDN61774.1"/>
    <property type="molecule type" value="Genomic_DNA"/>
</dbReference>
<evidence type="ECO:0000256" key="3">
    <source>
        <dbReference type="ARBA" id="ARBA00022692"/>
    </source>
</evidence>
<dbReference type="PANTHER" id="PTHR32089:SF112">
    <property type="entry name" value="LYSOZYME-LIKE PROTEIN-RELATED"/>
    <property type="match status" value="1"/>
</dbReference>
<evidence type="ECO:0000313" key="13">
    <source>
        <dbReference type="EMBL" id="SDN61774.1"/>
    </source>
</evidence>
<dbReference type="GO" id="GO:0006935">
    <property type="term" value="P:chemotaxis"/>
    <property type="evidence" value="ECO:0007669"/>
    <property type="project" value="InterPro"/>
</dbReference>
<dbReference type="Pfam" id="PF13675">
    <property type="entry name" value="PilJ"/>
    <property type="match status" value="1"/>
</dbReference>
<sequence>MSLKIRHKLLLAIGSIFIIYLIVVAITFIVVGKQKDDGFVINMAGRQRMLSQKMSKEIVNMLYVKAKKGTIDKNIINELHKSMKIFDMTLHALINSGQVPITLDPNGEKRHIEAVEGKSLTELKKVKQIWDVFKNKLDIVVSSQEEGAIKHILNYNMKLLKAMNNAVVTMQKEAEKKVSFLLATEGIGALFGLIAIIGIWFWIKSSITIPLEKLVEFAKKVSQGNLKESLAITKKDEIGELSETLNYMVKNLSDIFDNLANGVRTLTTSAEEVSSVSSNLHVASEEMRDKSQLVATAAEELSANMASLATAMENNSNNVTNVATGAEEISITIGEIVQKTSRAQEIVTKAVQHTQITSENVETLGEAAREIGEILVTIDAISNQTNLLALNATIEAARAGEAGKGFAVVANEIKELAKQTSEATEDINKKIHAIQESTDVAVKDIDSILNIIKEVNDIVITISEGVQEQADTTRGIAENINEVSAGIQEINQNVAQSSEVSQEIAKDISNVHVRSEEIKQNSDVLRERAEQLNALAEKLKGIIKKFER</sequence>
<dbReference type="InterPro" id="IPR029095">
    <property type="entry name" value="NarX-like_N"/>
</dbReference>
<reference evidence="13 14" key="1">
    <citation type="submission" date="2016-10" db="EMBL/GenBank/DDBJ databases">
        <authorList>
            <person name="de Groot N.N."/>
        </authorList>
    </citation>
    <scope>NUCLEOTIDE SEQUENCE [LARGE SCALE GENOMIC DNA]</scope>
    <source>
        <strain evidence="13 14">DSM 15269</strain>
    </source>
</reference>
<dbReference type="InterPro" id="IPR000727">
    <property type="entry name" value="T_SNARE_dom"/>
</dbReference>
<comment type="subcellular location">
    <subcellularLocation>
        <location evidence="1">Cell inner membrane</location>
        <topology evidence="1">Multi-pass membrane protein</topology>
    </subcellularLocation>
</comment>
<dbReference type="InterPro" id="IPR004090">
    <property type="entry name" value="Chemotax_Me-accpt_rcpt"/>
</dbReference>
<evidence type="ECO:0000256" key="9">
    <source>
        <dbReference type="SAM" id="Phobius"/>
    </source>
</evidence>
<dbReference type="STRING" id="206665.SAMN04488516_103202"/>
<evidence type="ECO:0000259" key="10">
    <source>
        <dbReference type="PROSITE" id="PS50111"/>
    </source>
</evidence>
<evidence type="ECO:0000259" key="12">
    <source>
        <dbReference type="PROSITE" id="PS50885"/>
    </source>
</evidence>
<evidence type="ECO:0000259" key="11">
    <source>
        <dbReference type="PROSITE" id="PS50192"/>
    </source>
</evidence>
<dbReference type="SMART" id="SM00304">
    <property type="entry name" value="HAMP"/>
    <property type="match status" value="1"/>
</dbReference>
<evidence type="ECO:0000256" key="7">
    <source>
        <dbReference type="ARBA" id="ARBA00029447"/>
    </source>
</evidence>
<dbReference type="GO" id="GO:0004888">
    <property type="term" value="F:transmembrane signaling receptor activity"/>
    <property type="evidence" value="ECO:0007669"/>
    <property type="project" value="InterPro"/>
</dbReference>
<dbReference type="Pfam" id="PF00015">
    <property type="entry name" value="MCPsignal"/>
    <property type="match status" value="1"/>
</dbReference>
<keyword evidence="2" id="KW-0997">Cell inner membrane</keyword>
<feature type="transmembrane region" description="Helical" evidence="9">
    <location>
        <begin position="180"/>
        <end position="203"/>
    </location>
</feature>
<dbReference type="AlphaFoldDB" id="A0A1H0CV85"/>
<dbReference type="PROSITE" id="PS50885">
    <property type="entry name" value="HAMP"/>
    <property type="match status" value="1"/>
</dbReference>
<keyword evidence="5 9" id="KW-0472">Membrane</keyword>
<keyword evidence="6 8" id="KW-0807">Transducer</keyword>
<name>A0A1H0CV85_9BACT</name>
<dbReference type="InterPro" id="IPR004089">
    <property type="entry name" value="MCPsignal_dom"/>
</dbReference>
<feature type="domain" description="Methyl-accepting transducer" evidence="10">
    <location>
        <begin position="269"/>
        <end position="512"/>
    </location>
</feature>
<evidence type="ECO:0000256" key="1">
    <source>
        <dbReference type="ARBA" id="ARBA00004429"/>
    </source>
</evidence>
<dbReference type="Gene3D" id="1.10.287.950">
    <property type="entry name" value="Methyl-accepting chemotaxis protein"/>
    <property type="match status" value="1"/>
</dbReference>
<evidence type="ECO:0000256" key="5">
    <source>
        <dbReference type="ARBA" id="ARBA00023136"/>
    </source>
</evidence>
<organism evidence="13 14">
    <name type="scientific">Desulfonauticus submarinus</name>
    <dbReference type="NCBI Taxonomy" id="206665"/>
    <lineage>
        <taxon>Bacteria</taxon>
        <taxon>Pseudomonadati</taxon>
        <taxon>Thermodesulfobacteriota</taxon>
        <taxon>Desulfovibrionia</taxon>
        <taxon>Desulfovibrionales</taxon>
        <taxon>Desulfonauticaceae</taxon>
        <taxon>Desulfonauticus</taxon>
    </lineage>
</organism>
<dbReference type="RefSeq" id="WP_092064532.1">
    <property type="nucleotide sequence ID" value="NZ_FNIN01000003.1"/>
</dbReference>
<dbReference type="GO" id="GO:0005886">
    <property type="term" value="C:plasma membrane"/>
    <property type="evidence" value="ECO:0007669"/>
    <property type="project" value="UniProtKB-SubCell"/>
</dbReference>
<accession>A0A1H0CV85</accession>
<evidence type="ECO:0000256" key="4">
    <source>
        <dbReference type="ARBA" id="ARBA00022989"/>
    </source>
</evidence>
<dbReference type="Proteomes" id="UP000199602">
    <property type="component" value="Unassembled WGS sequence"/>
</dbReference>
<evidence type="ECO:0000256" key="6">
    <source>
        <dbReference type="ARBA" id="ARBA00023224"/>
    </source>
</evidence>
<evidence type="ECO:0000256" key="8">
    <source>
        <dbReference type="PROSITE-ProRule" id="PRU00284"/>
    </source>
</evidence>
<dbReference type="SMART" id="SM00283">
    <property type="entry name" value="MA"/>
    <property type="match status" value="1"/>
</dbReference>
<keyword evidence="2" id="KW-1003">Cell membrane</keyword>
<evidence type="ECO:0000256" key="2">
    <source>
        <dbReference type="ARBA" id="ARBA00022519"/>
    </source>
</evidence>
<proteinExistence type="inferred from homology"/>
<keyword evidence="4 9" id="KW-1133">Transmembrane helix</keyword>
<dbReference type="OrthoDB" id="9765238at2"/>
<protein>
    <submittedName>
        <fullName evidence="13">Methyl-accepting chemotaxis protein</fullName>
    </submittedName>
</protein>